<dbReference type="Proteomes" id="UP001281410">
    <property type="component" value="Unassembled WGS sequence"/>
</dbReference>
<evidence type="ECO:0000313" key="4">
    <source>
        <dbReference type="Proteomes" id="UP001281410"/>
    </source>
</evidence>
<evidence type="ECO:0000256" key="1">
    <source>
        <dbReference type="SAM" id="MobiDB-lite"/>
    </source>
</evidence>
<name>A0AAE0AZ68_9ROSI</name>
<dbReference type="EMBL" id="JANJYJ010000002">
    <property type="protein sequence ID" value="KAK3226535.1"/>
    <property type="molecule type" value="Genomic_DNA"/>
</dbReference>
<sequence length="102" mass="11045">MKVVAVLLCFLVVMMVVCSSLAAADHHQQKIRRGLLGGIYGQEQRHHVDKGKAVEGKRFRVVYPAERSVDNHHNIPRQNYNDWGGAGSSSGDSGDNSDGGTG</sequence>
<proteinExistence type="predicted"/>
<evidence type="ECO:0000313" key="3">
    <source>
        <dbReference type="EMBL" id="KAK3226535.1"/>
    </source>
</evidence>
<feature type="chain" id="PRO_5041910187" evidence="2">
    <location>
        <begin position="25"/>
        <end position="102"/>
    </location>
</feature>
<accession>A0AAE0AZ68</accession>
<comment type="caution">
    <text evidence="3">The sequence shown here is derived from an EMBL/GenBank/DDBJ whole genome shotgun (WGS) entry which is preliminary data.</text>
</comment>
<reference evidence="3" key="1">
    <citation type="journal article" date="2023" name="Plant J.">
        <title>Genome sequences and population genomics provide insights into the demographic history, inbreeding, and mutation load of two 'living fossil' tree species of Dipteronia.</title>
        <authorList>
            <person name="Feng Y."/>
            <person name="Comes H.P."/>
            <person name="Chen J."/>
            <person name="Zhu S."/>
            <person name="Lu R."/>
            <person name="Zhang X."/>
            <person name="Li P."/>
            <person name="Qiu J."/>
            <person name="Olsen K.M."/>
            <person name="Qiu Y."/>
        </authorList>
    </citation>
    <scope>NUCLEOTIDE SEQUENCE</scope>
    <source>
        <strain evidence="3">NBL</strain>
    </source>
</reference>
<protein>
    <submittedName>
        <fullName evidence="3">Uncharacterized protein</fullName>
    </submittedName>
</protein>
<feature type="signal peptide" evidence="2">
    <location>
        <begin position="1"/>
        <end position="24"/>
    </location>
</feature>
<evidence type="ECO:0000256" key="2">
    <source>
        <dbReference type="SAM" id="SignalP"/>
    </source>
</evidence>
<dbReference type="PANTHER" id="PTHR36040:SF3">
    <property type="entry name" value="OS04G0188500 PROTEIN"/>
    <property type="match status" value="1"/>
</dbReference>
<keyword evidence="4" id="KW-1185">Reference proteome</keyword>
<keyword evidence="2" id="KW-0732">Signal</keyword>
<dbReference type="AlphaFoldDB" id="A0AAE0AZ68"/>
<gene>
    <name evidence="3" type="ORF">Dsin_006397</name>
</gene>
<organism evidence="3 4">
    <name type="scientific">Dipteronia sinensis</name>
    <dbReference type="NCBI Taxonomy" id="43782"/>
    <lineage>
        <taxon>Eukaryota</taxon>
        <taxon>Viridiplantae</taxon>
        <taxon>Streptophyta</taxon>
        <taxon>Embryophyta</taxon>
        <taxon>Tracheophyta</taxon>
        <taxon>Spermatophyta</taxon>
        <taxon>Magnoliopsida</taxon>
        <taxon>eudicotyledons</taxon>
        <taxon>Gunneridae</taxon>
        <taxon>Pentapetalae</taxon>
        <taxon>rosids</taxon>
        <taxon>malvids</taxon>
        <taxon>Sapindales</taxon>
        <taxon>Sapindaceae</taxon>
        <taxon>Hippocastanoideae</taxon>
        <taxon>Acereae</taxon>
        <taxon>Dipteronia</taxon>
    </lineage>
</organism>
<dbReference type="PANTHER" id="PTHR36040">
    <property type="entry name" value="OS04G0188500 PROTEIN"/>
    <property type="match status" value="1"/>
</dbReference>
<feature type="region of interest" description="Disordered" evidence="1">
    <location>
        <begin position="70"/>
        <end position="102"/>
    </location>
</feature>